<evidence type="ECO:0000313" key="1">
    <source>
        <dbReference type="EMBL" id="KRO94893.1"/>
    </source>
</evidence>
<dbReference type="EMBL" id="LICS01000068">
    <property type="protein sequence ID" value="KRO94893.1"/>
    <property type="molecule type" value="Genomic_DNA"/>
</dbReference>
<dbReference type="Proteomes" id="UP000051027">
    <property type="component" value="Unassembled WGS sequence"/>
</dbReference>
<dbReference type="STRING" id="1655612.ABS10_04820"/>
<organism evidence="1 2">
    <name type="scientific">SAR86 cluster bacterium BACL1 MAG-120820-bin45</name>
    <dbReference type="NCBI Taxonomy" id="1655612"/>
    <lineage>
        <taxon>Bacteria</taxon>
        <taxon>Pseudomonadati</taxon>
        <taxon>Pseudomonadota</taxon>
        <taxon>Gammaproteobacteria</taxon>
        <taxon>SAR86 cluster</taxon>
    </lineage>
</organism>
<evidence type="ECO:0000313" key="2">
    <source>
        <dbReference type="Proteomes" id="UP000051027"/>
    </source>
</evidence>
<accession>A0A0R2UD24</accession>
<comment type="caution">
    <text evidence="1">The sequence shown here is derived from an EMBL/GenBank/DDBJ whole genome shotgun (WGS) entry which is preliminary data.</text>
</comment>
<dbReference type="Pfam" id="PF13410">
    <property type="entry name" value="GST_C_2"/>
    <property type="match status" value="1"/>
</dbReference>
<proteinExistence type="predicted"/>
<dbReference type="InterPro" id="IPR036282">
    <property type="entry name" value="Glutathione-S-Trfase_C_sf"/>
</dbReference>
<dbReference type="SUPFAM" id="SSF47616">
    <property type="entry name" value="GST C-terminal domain-like"/>
    <property type="match status" value="1"/>
</dbReference>
<gene>
    <name evidence="1" type="ORF">ABS10_04820</name>
</gene>
<sequence>MLEDFGDEWVTKYMFHYRWHFKDDIEKAGTILPLLHGITLDDDSHAAFKQHISDWQTSRLWVVGSNEITAPIIEASFKRFLGQLNHCLSQHPFLFGSRPSSADYALFGQLSALVGFDPTSRALAHEISPRVIAWQDLMEDLSGLEPSESDWVNFEGAEQNLSSLFQEVGKVYLPALLANSLAVAQEEKTWTAEIDGAKWEQRSFPYQAKCLKWINDEFQALNESDQKQIKEFLTKTGCGELIAEK</sequence>
<dbReference type="AlphaFoldDB" id="A0A0R2UD24"/>
<reference evidence="1 2" key="1">
    <citation type="submission" date="2015-10" db="EMBL/GenBank/DDBJ databases">
        <title>Metagenome-Assembled Genomes uncover a global brackish microbiome.</title>
        <authorList>
            <person name="Hugerth L.W."/>
            <person name="Larsson J."/>
            <person name="Alneberg J."/>
            <person name="Lindh M.V."/>
            <person name="Legrand C."/>
            <person name="Pinhassi J."/>
            <person name="Andersson A.F."/>
        </authorList>
    </citation>
    <scope>NUCLEOTIDE SEQUENCE [LARGE SCALE GENOMIC DNA]</scope>
    <source>
        <strain evidence="1">BACL1 MAG-120820-bin45</strain>
    </source>
</reference>
<evidence type="ECO:0008006" key="3">
    <source>
        <dbReference type="Google" id="ProtNLM"/>
    </source>
</evidence>
<dbReference type="Gene3D" id="1.20.1050.10">
    <property type="match status" value="1"/>
</dbReference>
<protein>
    <recommendedName>
        <fullName evidence="3">Glutathione S-transferase</fullName>
    </recommendedName>
</protein>
<name>A0A0R2UD24_9GAMM</name>